<evidence type="ECO:0000313" key="3">
    <source>
        <dbReference type="Proteomes" id="UP000004061"/>
    </source>
</evidence>
<evidence type="ECO:0000259" key="1">
    <source>
        <dbReference type="Pfam" id="PF14239"/>
    </source>
</evidence>
<proteinExistence type="predicted"/>
<protein>
    <recommendedName>
        <fullName evidence="1">RRXRR domain-containing protein</fullName>
    </recommendedName>
</protein>
<name>B5VWL0_LIMMA</name>
<sequence length="88" mass="9846">MPNYQNYVFVVDTLGQPLSPTHPARARKLLKQGLAAVFRTYLFTIIALVKVVRTQLGERNPWHHGENQTAQYNGECGLSTTTNISLSC</sequence>
<dbReference type="Pfam" id="PF14239">
    <property type="entry name" value="RRXRR"/>
    <property type="match status" value="1"/>
</dbReference>
<comment type="caution">
    <text evidence="2">The sequence shown here is derived from an EMBL/GenBank/DDBJ whole genome shotgun (WGS) entry which is preliminary data.</text>
</comment>
<accession>B5VWL0</accession>
<dbReference type="AlphaFoldDB" id="B5VWL0"/>
<evidence type="ECO:0000313" key="2">
    <source>
        <dbReference type="EMBL" id="EDZ96236.1"/>
    </source>
</evidence>
<organism evidence="2 3">
    <name type="scientific">Limnospira maxima CS-328</name>
    <dbReference type="NCBI Taxonomy" id="513049"/>
    <lineage>
        <taxon>Bacteria</taxon>
        <taxon>Bacillati</taxon>
        <taxon>Cyanobacteriota</taxon>
        <taxon>Cyanophyceae</taxon>
        <taxon>Oscillatoriophycideae</taxon>
        <taxon>Oscillatoriales</taxon>
        <taxon>Sirenicapillariaceae</taxon>
        <taxon>Limnospira</taxon>
    </lineage>
</organism>
<dbReference type="RefSeq" id="WP_006668380.1">
    <property type="nucleotide sequence ID" value="NZ_ABYK01000005.1"/>
</dbReference>
<dbReference type="InterPro" id="IPR025938">
    <property type="entry name" value="RRXRR_dom"/>
</dbReference>
<keyword evidence="3" id="KW-1185">Reference proteome</keyword>
<feature type="domain" description="RRXRR" evidence="1">
    <location>
        <begin position="8"/>
        <end position="53"/>
    </location>
</feature>
<dbReference type="Proteomes" id="UP000004061">
    <property type="component" value="Unassembled WGS sequence"/>
</dbReference>
<reference evidence="2 3" key="1">
    <citation type="journal article" date="2011" name="Appl. Environ. Microbiol.">
        <title>Contribution of a Sodium Ion Gradient to Energy Conservation during Fermentation in the Cyanobacterium Arthrospira (Spirulina) maxima CS-328.</title>
        <authorList>
            <person name="Carrieri D."/>
            <person name="Ananyev G."/>
            <person name="Lenz O."/>
            <person name="Bryant D.A."/>
            <person name="Dismukes G.C."/>
        </authorList>
    </citation>
    <scope>NUCLEOTIDE SEQUENCE [LARGE SCALE GENOMIC DNA]</scope>
    <source>
        <strain evidence="2 3">CS-328</strain>
    </source>
</reference>
<dbReference type="EMBL" id="ABYK01000005">
    <property type="protein sequence ID" value="EDZ96236.1"/>
    <property type="molecule type" value="Genomic_DNA"/>
</dbReference>
<gene>
    <name evidence="2" type="ORF">AmaxDRAFT_0902</name>
</gene>